<reference evidence="1 2" key="1">
    <citation type="journal article" date="2016" name="Nat. Commun.">
        <title>Thousands of microbial genomes shed light on interconnected biogeochemical processes in an aquifer system.</title>
        <authorList>
            <person name="Anantharaman K."/>
            <person name="Brown C.T."/>
            <person name="Hug L.A."/>
            <person name="Sharon I."/>
            <person name="Castelle C.J."/>
            <person name="Probst A.J."/>
            <person name="Thomas B.C."/>
            <person name="Singh A."/>
            <person name="Wilkins M.J."/>
            <person name="Karaoz U."/>
            <person name="Brodie E.L."/>
            <person name="Williams K.H."/>
            <person name="Hubbard S.S."/>
            <person name="Banfield J.F."/>
        </authorList>
    </citation>
    <scope>NUCLEOTIDE SEQUENCE [LARGE SCALE GENOMIC DNA]</scope>
</reference>
<gene>
    <name evidence="1" type="ORF">A3A78_04755</name>
</gene>
<comment type="caution">
    <text evidence="1">The sequence shown here is derived from an EMBL/GenBank/DDBJ whole genome shotgun (WGS) entry which is preliminary data.</text>
</comment>
<dbReference type="EMBL" id="MEVI01000003">
    <property type="protein sequence ID" value="OGC55256.1"/>
    <property type="molecule type" value="Genomic_DNA"/>
</dbReference>
<sequence length="98" mass="10632">MATCACSCGCRNKVADNGEFCTDCDRGEHHQSRMRVPTKAAKRVFAVETPAAGIRLAPAEVRRKLRPMCSGLDCFSLPVNKHGNWICPGCGRNLGPVE</sequence>
<protein>
    <submittedName>
        <fullName evidence="1">Uncharacterized protein</fullName>
    </submittedName>
</protein>
<organism evidence="1 2">
    <name type="scientific">candidate division WWE3 bacterium RIFCSPLOWO2_01_FULL_41_18</name>
    <dbReference type="NCBI Taxonomy" id="1802625"/>
    <lineage>
        <taxon>Bacteria</taxon>
        <taxon>Katanobacteria</taxon>
    </lineage>
</organism>
<evidence type="ECO:0000313" key="2">
    <source>
        <dbReference type="Proteomes" id="UP000176504"/>
    </source>
</evidence>
<name>A0A1F4VDA5_UNCKA</name>
<dbReference type="AlphaFoldDB" id="A0A1F4VDA5"/>
<proteinExistence type="predicted"/>
<accession>A0A1F4VDA5</accession>
<dbReference type="Proteomes" id="UP000176504">
    <property type="component" value="Unassembled WGS sequence"/>
</dbReference>
<evidence type="ECO:0000313" key="1">
    <source>
        <dbReference type="EMBL" id="OGC55256.1"/>
    </source>
</evidence>